<proteinExistence type="predicted"/>
<dbReference type="Pfam" id="PF00196">
    <property type="entry name" value="GerE"/>
    <property type="match status" value="1"/>
</dbReference>
<dbReference type="Proteomes" id="UP000199533">
    <property type="component" value="Unassembled WGS sequence"/>
</dbReference>
<name>A0A1I4GPH6_9PROT</name>
<dbReference type="CDD" id="cd06170">
    <property type="entry name" value="LuxR_C_like"/>
    <property type="match status" value="1"/>
</dbReference>
<sequence>MSLSEFTVFIIDDDAAVRRSLKLLIEQENLRVQDFDNAEVFLKALKPDFTGCIVTDINMPGMDGLQLQEALYHHQCTMPVIFLTGYGTIPRSVRAIKAGAVDFLTKPITREKLLVSIRAAFVECKKLMETNRHNCEAKSRLSKLTEREKEVMALVVQGFSSKEIATQLDISHRTVEIHRGNIMHKTGAANLLELAQLAHDTELDDYKYSN</sequence>
<evidence type="ECO:0000256" key="1">
    <source>
        <dbReference type="ARBA" id="ARBA00022553"/>
    </source>
</evidence>
<dbReference type="Pfam" id="PF00072">
    <property type="entry name" value="Response_reg"/>
    <property type="match status" value="1"/>
</dbReference>
<dbReference type="FunFam" id="3.40.50.2300:FF:000018">
    <property type="entry name" value="DNA-binding transcriptional regulator NtrC"/>
    <property type="match status" value="1"/>
</dbReference>
<keyword evidence="5" id="KW-0804">Transcription</keyword>
<keyword evidence="1 6" id="KW-0597">Phosphoprotein</keyword>
<dbReference type="AlphaFoldDB" id="A0A1I4GPH6"/>
<dbReference type="Gene3D" id="3.40.50.2300">
    <property type="match status" value="1"/>
</dbReference>
<dbReference type="InterPro" id="IPR036388">
    <property type="entry name" value="WH-like_DNA-bd_sf"/>
</dbReference>
<dbReference type="SMART" id="SM00448">
    <property type="entry name" value="REC"/>
    <property type="match status" value="1"/>
</dbReference>
<dbReference type="GO" id="GO:0006355">
    <property type="term" value="P:regulation of DNA-templated transcription"/>
    <property type="evidence" value="ECO:0007669"/>
    <property type="project" value="InterPro"/>
</dbReference>
<evidence type="ECO:0000256" key="2">
    <source>
        <dbReference type="ARBA" id="ARBA00023012"/>
    </source>
</evidence>
<dbReference type="EMBL" id="FOSP01000060">
    <property type="protein sequence ID" value="SFL31934.1"/>
    <property type="molecule type" value="Genomic_DNA"/>
</dbReference>
<dbReference type="GO" id="GO:0000160">
    <property type="term" value="P:phosphorelay signal transduction system"/>
    <property type="evidence" value="ECO:0007669"/>
    <property type="project" value="UniProtKB-KW"/>
</dbReference>
<dbReference type="InterPro" id="IPR016032">
    <property type="entry name" value="Sig_transdc_resp-reg_C-effctor"/>
</dbReference>
<dbReference type="PROSITE" id="PS50043">
    <property type="entry name" value="HTH_LUXR_2"/>
    <property type="match status" value="1"/>
</dbReference>
<keyword evidence="3" id="KW-0805">Transcription regulation</keyword>
<evidence type="ECO:0000256" key="6">
    <source>
        <dbReference type="PROSITE-ProRule" id="PRU00169"/>
    </source>
</evidence>
<dbReference type="PROSITE" id="PS50110">
    <property type="entry name" value="RESPONSE_REGULATORY"/>
    <property type="match status" value="1"/>
</dbReference>
<keyword evidence="2" id="KW-0902">Two-component regulatory system</keyword>
<dbReference type="SMART" id="SM00421">
    <property type="entry name" value="HTH_LUXR"/>
    <property type="match status" value="1"/>
</dbReference>
<dbReference type="SUPFAM" id="SSF52172">
    <property type="entry name" value="CheY-like"/>
    <property type="match status" value="1"/>
</dbReference>
<dbReference type="OrthoDB" id="9802186at2"/>
<dbReference type="RefSeq" id="WP_090703358.1">
    <property type="nucleotide sequence ID" value="NZ_FOSP01000060.1"/>
</dbReference>
<gene>
    <name evidence="9" type="ORF">SAMN05216302_106010</name>
</gene>
<dbReference type="GO" id="GO:0003677">
    <property type="term" value="F:DNA binding"/>
    <property type="evidence" value="ECO:0007669"/>
    <property type="project" value="UniProtKB-KW"/>
</dbReference>
<evidence type="ECO:0000313" key="9">
    <source>
        <dbReference type="EMBL" id="SFL31934.1"/>
    </source>
</evidence>
<organism evidence="9 10">
    <name type="scientific">Nitrosomonas aestuarii</name>
    <dbReference type="NCBI Taxonomy" id="52441"/>
    <lineage>
        <taxon>Bacteria</taxon>
        <taxon>Pseudomonadati</taxon>
        <taxon>Pseudomonadota</taxon>
        <taxon>Betaproteobacteria</taxon>
        <taxon>Nitrosomonadales</taxon>
        <taxon>Nitrosomonadaceae</taxon>
        <taxon>Nitrosomonas</taxon>
    </lineage>
</organism>
<evidence type="ECO:0000259" key="7">
    <source>
        <dbReference type="PROSITE" id="PS50043"/>
    </source>
</evidence>
<dbReference type="InterPro" id="IPR011006">
    <property type="entry name" value="CheY-like_superfamily"/>
</dbReference>
<keyword evidence="4" id="KW-0238">DNA-binding</keyword>
<dbReference type="STRING" id="52441.SAMN05216302_106010"/>
<keyword evidence="10" id="KW-1185">Reference proteome</keyword>
<evidence type="ECO:0000256" key="5">
    <source>
        <dbReference type="ARBA" id="ARBA00023163"/>
    </source>
</evidence>
<evidence type="ECO:0000313" key="10">
    <source>
        <dbReference type="Proteomes" id="UP000199533"/>
    </source>
</evidence>
<feature type="domain" description="Response regulatory" evidence="8">
    <location>
        <begin position="7"/>
        <end position="121"/>
    </location>
</feature>
<protein>
    <submittedName>
        <fullName evidence="9">Two component transcriptional regulator, LuxR family</fullName>
    </submittedName>
</protein>
<evidence type="ECO:0000256" key="4">
    <source>
        <dbReference type="ARBA" id="ARBA00023125"/>
    </source>
</evidence>
<dbReference type="PANTHER" id="PTHR44688">
    <property type="entry name" value="DNA-BINDING TRANSCRIPTIONAL ACTIVATOR DEVR_DOSR"/>
    <property type="match status" value="1"/>
</dbReference>
<evidence type="ECO:0000259" key="8">
    <source>
        <dbReference type="PROSITE" id="PS50110"/>
    </source>
</evidence>
<dbReference type="InterPro" id="IPR001789">
    <property type="entry name" value="Sig_transdc_resp-reg_receiver"/>
</dbReference>
<accession>A0A1I4GPH6</accession>
<dbReference type="PANTHER" id="PTHR44688:SF16">
    <property type="entry name" value="DNA-BINDING TRANSCRIPTIONAL ACTIVATOR DEVR_DOSR"/>
    <property type="match status" value="1"/>
</dbReference>
<dbReference type="PRINTS" id="PR00038">
    <property type="entry name" value="HTHLUXR"/>
</dbReference>
<dbReference type="CDD" id="cd17537">
    <property type="entry name" value="REC_FixJ"/>
    <property type="match status" value="1"/>
</dbReference>
<evidence type="ECO:0000256" key="3">
    <source>
        <dbReference type="ARBA" id="ARBA00023015"/>
    </source>
</evidence>
<feature type="modified residue" description="4-aspartylphosphate" evidence="6">
    <location>
        <position position="56"/>
    </location>
</feature>
<dbReference type="PROSITE" id="PS00622">
    <property type="entry name" value="HTH_LUXR_1"/>
    <property type="match status" value="1"/>
</dbReference>
<reference evidence="10" key="1">
    <citation type="submission" date="2016-10" db="EMBL/GenBank/DDBJ databases">
        <authorList>
            <person name="Varghese N."/>
            <person name="Submissions S."/>
        </authorList>
    </citation>
    <scope>NUCLEOTIDE SEQUENCE [LARGE SCALE GENOMIC DNA]</scope>
    <source>
        <strain evidence="10">Nm69</strain>
    </source>
</reference>
<feature type="domain" description="HTH luxR-type" evidence="7">
    <location>
        <begin position="137"/>
        <end position="202"/>
    </location>
</feature>
<dbReference type="SUPFAM" id="SSF46894">
    <property type="entry name" value="C-terminal effector domain of the bipartite response regulators"/>
    <property type="match status" value="1"/>
</dbReference>
<dbReference type="InterPro" id="IPR000792">
    <property type="entry name" value="Tscrpt_reg_LuxR_C"/>
</dbReference>
<dbReference type="Gene3D" id="1.10.10.10">
    <property type="entry name" value="Winged helix-like DNA-binding domain superfamily/Winged helix DNA-binding domain"/>
    <property type="match status" value="1"/>
</dbReference>